<dbReference type="InterPro" id="IPR036086">
    <property type="entry name" value="ParB/Sulfiredoxin_sf"/>
</dbReference>
<reference evidence="2 3" key="1">
    <citation type="submission" date="2019-02" db="EMBL/GenBank/DDBJ databases">
        <title>Emended description of the genus Rhodopseudomonas and description of Rhodopseudomonas albus sp. nov., a non-phototrophic, heavy-metal-tolerant bacterium isolated from garden soil.</title>
        <authorList>
            <person name="Bao Z."/>
            <person name="Cao W.W."/>
            <person name="Sato Y."/>
            <person name="Nishizawa T."/>
            <person name="Zhao J."/>
            <person name="Guo Y."/>
            <person name="Ohta H."/>
        </authorList>
    </citation>
    <scope>NUCLEOTIDE SEQUENCE [LARGE SCALE GENOMIC DNA]</scope>
    <source>
        <strain evidence="2 3">SK50-23</strain>
    </source>
</reference>
<accession>A0ABX8A7B9</accession>
<dbReference type="EMBL" id="CP036498">
    <property type="protein sequence ID" value="QUS39631.1"/>
    <property type="molecule type" value="Genomic_DNA"/>
</dbReference>
<gene>
    <name evidence="2" type="ORF">RPMA_12860</name>
</gene>
<evidence type="ECO:0000313" key="3">
    <source>
        <dbReference type="Proteomes" id="UP000682843"/>
    </source>
</evidence>
<evidence type="ECO:0000313" key="2">
    <source>
        <dbReference type="EMBL" id="QUS39631.1"/>
    </source>
</evidence>
<evidence type="ECO:0000256" key="1">
    <source>
        <dbReference type="SAM" id="MobiDB-lite"/>
    </source>
</evidence>
<dbReference type="SUPFAM" id="SSF110849">
    <property type="entry name" value="ParB/Sulfiredoxin"/>
    <property type="match status" value="1"/>
</dbReference>
<keyword evidence="3" id="KW-1185">Reference proteome</keyword>
<sequence length="385" mass="42591">MTTDQRYSVNSEGSDIRAWTHGSLPMPDWVPQHMAGGIQTNGTFSIETELGKARVHPGNVIIERNQNVWVRTIEEAVEFIEALKLSAEPALMTIGPGKVHQFGGARSNKSKAKTVNGNVSQRRQRFEPPVGSQPSIEWIHLHRLSVDNAYQRSTNNAASRRLITSISTKFDWRLCAPLVVARRTDDTLTIIDGQHRWMAACERDDIPQLPCCIFRYDSREEEARMFILANRARKPINRLDDYYAAVAAADEDALEMQQLVLDAGLSIARNTSSTAWQPGELAFTSSISRAIRRFGPAITSAALTNMAEAFPGQKMSHGGAIFGGLVRIISRPATDFDPDRLLSALQTRTADEWGLFTAGLKGGDTRVMALHKAIMDAYHDQASSS</sequence>
<dbReference type="InterPro" id="IPR046681">
    <property type="entry name" value="DUF6551"/>
</dbReference>
<name>A0ABX8A7B9_9BRAD</name>
<dbReference type="RefSeq" id="WP_211913177.1">
    <property type="nucleotide sequence ID" value="NZ_CP036498.1"/>
</dbReference>
<feature type="region of interest" description="Disordered" evidence="1">
    <location>
        <begin position="102"/>
        <end position="131"/>
    </location>
</feature>
<evidence type="ECO:0008006" key="4">
    <source>
        <dbReference type="Google" id="ProtNLM"/>
    </source>
</evidence>
<dbReference type="Gene3D" id="3.90.1530.10">
    <property type="entry name" value="Conserved hypothetical protein from pyrococcus furiosus pfu- 392566-001, ParB domain"/>
    <property type="match status" value="1"/>
</dbReference>
<protein>
    <recommendedName>
        <fullName evidence="4">ParB/Sulfiredoxin domain-containing protein</fullName>
    </recommendedName>
</protein>
<proteinExistence type="predicted"/>
<dbReference type="Proteomes" id="UP000682843">
    <property type="component" value="Chromosome"/>
</dbReference>
<organism evidence="2 3">
    <name type="scientific">Tardiphaga alba</name>
    <dbReference type="NCBI Taxonomy" id="340268"/>
    <lineage>
        <taxon>Bacteria</taxon>
        <taxon>Pseudomonadati</taxon>
        <taxon>Pseudomonadota</taxon>
        <taxon>Alphaproteobacteria</taxon>
        <taxon>Hyphomicrobiales</taxon>
        <taxon>Nitrobacteraceae</taxon>
        <taxon>Tardiphaga</taxon>
    </lineage>
</organism>
<dbReference type="Pfam" id="PF20188">
    <property type="entry name" value="DUF6551"/>
    <property type="match status" value="1"/>
</dbReference>